<evidence type="ECO:0000313" key="9">
    <source>
        <dbReference type="Proteomes" id="UP000273158"/>
    </source>
</evidence>
<dbReference type="EMBL" id="RCDB01000002">
    <property type="protein sequence ID" value="RLK49258.1"/>
    <property type="molecule type" value="Genomic_DNA"/>
</dbReference>
<evidence type="ECO:0000256" key="6">
    <source>
        <dbReference type="SAM" id="Phobius"/>
    </source>
</evidence>
<dbReference type="InterPro" id="IPR036259">
    <property type="entry name" value="MFS_trans_sf"/>
</dbReference>
<feature type="transmembrane region" description="Helical" evidence="6">
    <location>
        <begin position="343"/>
        <end position="361"/>
    </location>
</feature>
<dbReference type="GO" id="GO:0022857">
    <property type="term" value="F:transmembrane transporter activity"/>
    <property type="evidence" value="ECO:0007669"/>
    <property type="project" value="InterPro"/>
</dbReference>
<keyword evidence="3 6" id="KW-0812">Transmembrane</keyword>
<keyword evidence="2" id="KW-1003">Cell membrane</keyword>
<proteinExistence type="predicted"/>
<evidence type="ECO:0000256" key="2">
    <source>
        <dbReference type="ARBA" id="ARBA00022475"/>
    </source>
</evidence>
<dbReference type="GO" id="GO:0005886">
    <property type="term" value="C:plasma membrane"/>
    <property type="evidence" value="ECO:0007669"/>
    <property type="project" value="UniProtKB-SubCell"/>
</dbReference>
<evidence type="ECO:0000256" key="5">
    <source>
        <dbReference type="ARBA" id="ARBA00023136"/>
    </source>
</evidence>
<feature type="transmembrane region" description="Helical" evidence="6">
    <location>
        <begin position="255"/>
        <end position="279"/>
    </location>
</feature>
<evidence type="ECO:0000256" key="3">
    <source>
        <dbReference type="ARBA" id="ARBA00022692"/>
    </source>
</evidence>
<dbReference type="SUPFAM" id="SSF103473">
    <property type="entry name" value="MFS general substrate transporter"/>
    <property type="match status" value="1"/>
</dbReference>
<dbReference type="PANTHER" id="PTHR23513">
    <property type="entry name" value="INTEGRAL MEMBRANE EFFLUX PROTEIN-RELATED"/>
    <property type="match status" value="1"/>
</dbReference>
<dbReference type="CDD" id="cd06173">
    <property type="entry name" value="MFS_MefA_like"/>
    <property type="match status" value="1"/>
</dbReference>
<feature type="transmembrane region" description="Helical" evidence="6">
    <location>
        <begin position="406"/>
        <end position="427"/>
    </location>
</feature>
<keyword evidence="9" id="KW-1185">Reference proteome</keyword>
<accession>A0A498CA06</accession>
<gene>
    <name evidence="8" type="ORF">C7474_1394</name>
</gene>
<dbReference type="RefSeq" id="WP_241965153.1">
    <property type="nucleotide sequence ID" value="NZ_RCDB01000002.1"/>
</dbReference>
<keyword evidence="4 6" id="KW-1133">Transmembrane helix</keyword>
<feature type="transmembrane region" description="Helical" evidence="6">
    <location>
        <begin position="285"/>
        <end position="306"/>
    </location>
</feature>
<organism evidence="8 9">
    <name type="scientific">Microbacterium telephonicum</name>
    <dbReference type="NCBI Taxonomy" id="1714841"/>
    <lineage>
        <taxon>Bacteria</taxon>
        <taxon>Bacillati</taxon>
        <taxon>Actinomycetota</taxon>
        <taxon>Actinomycetes</taxon>
        <taxon>Micrococcales</taxon>
        <taxon>Microbacteriaceae</taxon>
        <taxon>Microbacterium</taxon>
    </lineage>
</organism>
<reference evidence="8 9" key="1">
    <citation type="journal article" date="2015" name="Stand. Genomic Sci.">
        <title>Genomic Encyclopedia of Bacterial and Archaeal Type Strains, Phase III: the genomes of soil and plant-associated and newly described type strains.</title>
        <authorList>
            <person name="Whitman W.B."/>
            <person name="Woyke T."/>
            <person name="Klenk H.P."/>
            <person name="Zhou Y."/>
            <person name="Lilburn T.G."/>
            <person name="Beck B.J."/>
            <person name="De Vos P."/>
            <person name="Vandamme P."/>
            <person name="Eisen J.A."/>
            <person name="Garrity G."/>
            <person name="Hugenholtz P."/>
            <person name="Kyrpides N.C."/>
        </authorList>
    </citation>
    <scope>NUCLEOTIDE SEQUENCE [LARGE SCALE GENOMIC DNA]</scope>
    <source>
        <strain evidence="8 9">S2T63</strain>
    </source>
</reference>
<sequence length="447" mass="46657">MFVEAGTQDSTRPERSARLGRDFGKLWTASAFSNLADGVGRTAVPLAATTLTSDPVAIAAIGALAFVPWLVFGLPAGMIVDRFDRRIVMAAANTLRAGVALWLAVLAVTGGLTMPSLLIGTLVFGLGETLFDNATMAIVPNVVRRDQLDRANGWMQAAQITIDNFVASPIAGVLFAVSLALPLWTGAVGYLAPIVLALLLPVTAARALRRAPASSDAPDLATGVVAEPVTAPVAPARAILRDALRFLARHRYLRAMVLFTSIIGSCLSFAQAPIVLFFLQTMAVPTYGIGFVTAGIGAGALLGSLIAARLVARFGRGLVMFSATLLSGTMLLATGLAPEVWSAVTAFAISAFAVAIWNVPWGSLRQQIVPAELFGRVLGVIRTLTWGMFPLATMLGGWVARIDLRLPLIVGGAVAIVTTLVAVRLLIVGTREAHAEAEAAATASALD</sequence>
<keyword evidence="5 6" id="KW-0472">Membrane</keyword>
<feature type="transmembrane region" description="Helical" evidence="6">
    <location>
        <begin position="56"/>
        <end position="80"/>
    </location>
</feature>
<dbReference type="PANTHER" id="PTHR23513:SF6">
    <property type="entry name" value="MAJOR FACILITATOR SUPERFAMILY ASSOCIATED DOMAIN-CONTAINING PROTEIN"/>
    <property type="match status" value="1"/>
</dbReference>
<evidence type="ECO:0000256" key="1">
    <source>
        <dbReference type="ARBA" id="ARBA00004651"/>
    </source>
</evidence>
<dbReference type="Gene3D" id="1.20.1250.20">
    <property type="entry name" value="MFS general substrate transporter like domains"/>
    <property type="match status" value="1"/>
</dbReference>
<name>A0A498CA06_9MICO</name>
<evidence type="ECO:0000259" key="7">
    <source>
        <dbReference type="PROSITE" id="PS50850"/>
    </source>
</evidence>
<dbReference type="Proteomes" id="UP000273158">
    <property type="component" value="Unassembled WGS sequence"/>
</dbReference>
<dbReference type="InterPro" id="IPR020846">
    <property type="entry name" value="MFS_dom"/>
</dbReference>
<dbReference type="AlphaFoldDB" id="A0A498CA06"/>
<evidence type="ECO:0000256" key="4">
    <source>
        <dbReference type="ARBA" id="ARBA00022989"/>
    </source>
</evidence>
<protein>
    <submittedName>
        <fullName evidence="8">Transmembrane secretion effector</fullName>
    </submittedName>
</protein>
<feature type="transmembrane region" description="Helical" evidence="6">
    <location>
        <begin position="87"/>
        <end position="112"/>
    </location>
</feature>
<comment type="subcellular location">
    <subcellularLocation>
        <location evidence="1">Cell membrane</location>
        <topology evidence="1">Multi-pass membrane protein</topology>
    </subcellularLocation>
</comment>
<dbReference type="InterPro" id="IPR011701">
    <property type="entry name" value="MFS"/>
</dbReference>
<evidence type="ECO:0000313" key="8">
    <source>
        <dbReference type="EMBL" id="RLK49258.1"/>
    </source>
</evidence>
<feature type="transmembrane region" description="Helical" evidence="6">
    <location>
        <begin position="373"/>
        <end position="400"/>
    </location>
</feature>
<comment type="caution">
    <text evidence="8">The sequence shown here is derived from an EMBL/GenBank/DDBJ whole genome shotgun (WGS) entry which is preliminary data.</text>
</comment>
<feature type="transmembrane region" description="Helical" evidence="6">
    <location>
        <begin position="318"/>
        <end position="337"/>
    </location>
</feature>
<feature type="transmembrane region" description="Helical" evidence="6">
    <location>
        <begin position="190"/>
        <end position="208"/>
    </location>
</feature>
<feature type="domain" description="Major facilitator superfamily (MFS) profile" evidence="7">
    <location>
        <begin position="1"/>
        <end position="430"/>
    </location>
</feature>
<dbReference type="Pfam" id="PF07690">
    <property type="entry name" value="MFS_1"/>
    <property type="match status" value="1"/>
</dbReference>
<dbReference type="PROSITE" id="PS50850">
    <property type="entry name" value="MFS"/>
    <property type="match status" value="1"/>
</dbReference>